<keyword evidence="3" id="KW-1185">Reference proteome</keyword>
<evidence type="ECO:0000313" key="2">
    <source>
        <dbReference type="EMBL" id="AAK79262.1"/>
    </source>
</evidence>
<name>Q97JI9_CLOAB</name>
<dbReference type="NCBIfam" id="TIGR02876">
    <property type="entry name" value="spore_yqfD"/>
    <property type="match status" value="1"/>
</dbReference>
<dbReference type="OrthoDB" id="1640349at2"/>
<sequence>MKLKFESFKNTYVVVEVRTANIEKFINLLWRNKIEVMSMIRVNANLIRFKVALKNYRKTIKLVKAVKGKIKVIERHGTGFLFFRIRNRLSILVGIAAFIACVFYLSTFIWQIDIVTEKNIAPYDVRQDLREIGVQPGMKKSSLDVYKIEEKLMQKNNNIMWARVRVYGSKLKVKIVERQEIPDVKPNNEARDVLAKKSGQILRVYTTSGTAIVKAGDVVKKGQVLIKGEAGQDDKVYKVHADGSIIAKTFNENIAKVMLTTHIRKRTGKKVQNYYVRIGNKKFYLKKSENKFNKYDKIVDDKCFGGRETYYEVDDKVVKKDKDAIVKETANKMYDKMKENYDMNIKVLDKIVDSNVEGNICTVRLVVVCEEDIADN</sequence>
<dbReference type="Proteomes" id="UP000000814">
    <property type="component" value="Chromosome"/>
</dbReference>
<dbReference type="InterPro" id="IPR010690">
    <property type="entry name" value="YqfD"/>
</dbReference>
<keyword evidence="1" id="KW-1133">Transmembrane helix</keyword>
<dbReference type="RefSeq" id="WP_010964603.1">
    <property type="nucleotide sequence ID" value="NC_003030.1"/>
</dbReference>
<proteinExistence type="predicted"/>
<protein>
    <submittedName>
        <fullName evidence="2">Uncharacterized protein, YQFD ortholog, related spoIV gene product</fullName>
    </submittedName>
</protein>
<dbReference type="AlphaFoldDB" id="Q97JI9"/>
<keyword evidence="1" id="KW-0812">Transmembrane</keyword>
<dbReference type="KEGG" id="cac:CA_C1291"/>
<dbReference type="PIR" id="C97059">
    <property type="entry name" value="C97059"/>
</dbReference>
<dbReference type="eggNOG" id="COG0561">
    <property type="taxonomic scope" value="Bacteria"/>
</dbReference>
<accession>Q97JI9</accession>
<dbReference type="STRING" id="272562.CA_C1291"/>
<keyword evidence="1" id="KW-0472">Membrane</keyword>
<feature type="transmembrane region" description="Helical" evidence="1">
    <location>
        <begin position="89"/>
        <end position="110"/>
    </location>
</feature>
<dbReference type="HOGENOM" id="CLU_050521_1_0_9"/>
<dbReference type="Pfam" id="PF06898">
    <property type="entry name" value="YqfD"/>
    <property type="match status" value="1"/>
</dbReference>
<gene>
    <name evidence="2" type="ordered locus">CA_C1291</name>
</gene>
<dbReference type="PATRIC" id="fig|272562.8.peg.1492"/>
<dbReference type="EMBL" id="AE001437">
    <property type="protein sequence ID" value="AAK79262.1"/>
    <property type="molecule type" value="Genomic_DNA"/>
</dbReference>
<organism evidence="2 3">
    <name type="scientific">Clostridium acetobutylicum (strain ATCC 824 / DSM 792 / JCM 1419 / IAM 19013 / LMG 5710 / NBRC 13948 / NRRL B-527 / VKM B-1787 / 2291 / W)</name>
    <dbReference type="NCBI Taxonomy" id="272562"/>
    <lineage>
        <taxon>Bacteria</taxon>
        <taxon>Bacillati</taxon>
        <taxon>Bacillota</taxon>
        <taxon>Clostridia</taxon>
        <taxon>Eubacteriales</taxon>
        <taxon>Clostridiaceae</taxon>
        <taxon>Clostridium</taxon>
    </lineage>
</organism>
<dbReference type="GeneID" id="44997797"/>
<evidence type="ECO:0000256" key="1">
    <source>
        <dbReference type="SAM" id="Phobius"/>
    </source>
</evidence>
<evidence type="ECO:0000313" key="3">
    <source>
        <dbReference type="Proteomes" id="UP000000814"/>
    </source>
</evidence>
<reference evidence="2 3" key="1">
    <citation type="journal article" date="2001" name="J. Bacteriol.">
        <title>Genome sequence and comparative analysis of the solvent-producing bacterium Clostridium acetobutylicum.</title>
        <authorList>
            <person name="Nolling J."/>
            <person name="Breton G."/>
            <person name="Omelchenko M.V."/>
            <person name="Makarova K.S."/>
            <person name="Zeng Q."/>
            <person name="Gibson R."/>
            <person name="Lee H.M."/>
            <person name="Dubois J."/>
            <person name="Qiu D."/>
            <person name="Hitti J."/>
            <person name="Wolf Y.I."/>
            <person name="Tatusov R.L."/>
            <person name="Sabathe F."/>
            <person name="Doucette-Stamm L."/>
            <person name="Soucaille P."/>
            <person name="Daly M.J."/>
            <person name="Bennett G.N."/>
            <person name="Koonin E.V."/>
            <person name="Smith D.R."/>
        </authorList>
    </citation>
    <scope>NUCLEOTIDE SEQUENCE [LARGE SCALE GENOMIC DNA]</scope>
    <source>
        <strain evidence="3">ATCC 824 / DSM 792 / JCM 1419 / LMG 5710 / VKM B-1787</strain>
    </source>
</reference>